<dbReference type="CDD" id="cd06558">
    <property type="entry name" value="crotonase-like"/>
    <property type="match status" value="1"/>
</dbReference>
<dbReference type="InterPro" id="IPR029045">
    <property type="entry name" value="ClpP/crotonase-like_dom_sf"/>
</dbReference>
<sequence>MTASHLLNHTGNRVTLTLNRPERHNLLQLADLTALTATFDDLAARDDVRVLVLTGAGDRSFCAGVDLDGLGDYDFDDNPLEKLTDRLESLPFPTICALNGGVYGGGSDLALACDFRVGVDSMRCFVPPARFGIHYHPAGLQRMVTRLGLGPAKRLLLAAETMEADELLRIGFVDQLVPATDLELRVDTMANEIAGLAPLAVSGMKAALNEIARGTLDRAAALERLRACMQSADFAEGRQARAEKRKPVFRGR</sequence>
<evidence type="ECO:0000313" key="1">
    <source>
        <dbReference type="EMBL" id="SLN20164.1"/>
    </source>
</evidence>
<dbReference type="InParanoid" id="A0A1Y5RN00"/>
<dbReference type="InterPro" id="IPR001753">
    <property type="entry name" value="Enoyl-CoA_hydra/iso"/>
</dbReference>
<dbReference type="AlphaFoldDB" id="A0A1Y5RN00"/>
<keyword evidence="1" id="KW-0456">Lyase</keyword>
<gene>
    <name evidence="1" type="primary">caiD_1</name>
    <name evidence="1" type="ORF">OCH7691_00480</name>
</gene>
<dbReference type="EC" id="4.2.1.-" evidence="1"/>
<dbReference type="Proteomes" id="UP000193200">
    <property type="component" value="Unassembled WGS sequence"/>
</dbReference>
<dbReference type="GO" id="GO:0006635">
    <property type="term" value="P:fatty acid beta-oxidation"/>
    <property type="evidence" value="ECO:0007669"/>
    <property type="project" value="TreeGrafter"/>
</dbReference>
<accession>A0A1Y5RN00</accession>
<dbReference type="RefSeq" id="WP_085883453.1">
    <property type="nucleotide sequence ID" value="NZ_FWFR01000001.1"/>
</dbReference>
<dbReference type="PANTHER" id="PTHR11941:SF54">
    <property type="entry name" value="ENOYL-COA HYDRATASE, MITOCHONDRIAL"/>
    <property type="match status" value="1"/>
</dbReference>
<dbReference type="GO" id="GO:0016829">
    <property type="term" value="F:lyase activity"/>
    <property type="evidence" value="ECO:0007669"/>
    <property type="project" value="UniProtKB-KW"/>
</dbReference>
<dbReference type="Gene3D" id="3.90.226.10">
    <property type="entry name" value="2-enoyl-CoA Hydratase, Chain A, domain 1"/>
    <property type="match status" value="1"/>
</dbReference>
<dbReference type="PANTHER" id="PTHR11941">
    <property type="entry name" value="ENOYL-COA HYDRATASE-RELATED"/>
    <property type="match status" value="1"/>
</dbReference>
<dbReference type="Pfam" id="PF00378">
    <property type="entry name" value="ECH_1"/>
    <property type="match status" value="1"/>
</dbReference>
<protein>
    <submittedName>
        <fullName evidence="1">Carnitinyl-CoA dehydratase</fullName>
        <ecNumber evidence="1">4.2.1.-</ecNumber>
    </submittedName>
</protein>
<keyword evidence="2" id="KW-1185">Reference proteome</keyword>
<dbReference type="OrthoDB" id="7332872at2"/>
<reference evidence="1 2" key="1">
    <citation type="submission" date="2017-03" db="EMBL/GenBank/DDBJ databases">
        <authorList>
            <person name="Afonso C.L."/>
            <person name="Miller P.J."/>
            <person name="Scott M.A."/>
            <person name="Spackman E."/>
            <person name="Goraichik I."/>
            <person name="Dimitrov K.M."/>
            <person name="Suarez D.L."/>
            <person name="Swayne D.E."/>
        </authorList>
    </citation>
    <scope>NUCLEOTIDE SEQUENCE [LARGE SCALE GENOMIC DNA]</scope>
    <source>
        <strain evidence="1 2">CECT 7691</strain>
    </source>
</reference>
<dbReference type="SUPFAM" id="SSF52096">
    <property type="entry name" value="ClpP/crotonase"/>
    <property type="match status" value="1"/>
</dbReference>
<evidence type="ECO:0000313" key="2">
    <source>
        <dbReference type="Proteomes" id="UP000193200"/>
    </source>
</evidence>
<proteinExistence type="predicted"/>
<organism evidence="1 2">
    <name type="scientific">Oceanibacterium hippocampi</name>
    <dbReference type="NCBI Taxonomy" id="745714"/>
    <lineage>
        <taxon>Bacteria</taxon>
        <taxon>Pseudomonadati</taxon>
        <taxon>Pseudomonadota</taxon>
        <taxon>Alphaproteobacteria</taxon>
        <taxon>Sneathiellales</taxon>
        <taxon>Sneathiellaceae</taxon>
        <taxon>Oceanibacterium</taxon>
    </lineage>
</organism>
<name>A0A1Y5RN00_9PROT</name>
<dbReference type="EMBL" id="FWFR01000001">
    <property type="protein sequence ID" value="SLN20164.1"/>
    <property type="molecule type" value="Genomic_DNA"/>
</dbReference>